<evidence type="ECO:0000313" key="4">
    <source>
        <dbReference type="Proteomes" id="UP000039865"/>
    </source>
</evidence>
<feature type="compositionally biased region" description="Basic and acidic residues" evidence="2">
    <location>
        <begin position="888"/>
        <end position="908"/>
    </location>
</feature>
<protein>
    <submittedName>
        <fullName evidence="3">Uncharacterized protein</fullName>
    </submittedName>
</protein>
<proteinExistence type="predicted"/>
<feature type="compositionally biased region" description="Basic and acidic residues" evidence="2">
    <location>
        <begin position="276"/>
        <end position="287"/>
    </location>
</feature>
<dbReference type="OrthoDB" id="323894at2759"/>
<feature type="coiled-coil region" evidence="1">
    <location>
        <begin position="556"/>
        <end position="805"/>
    </location>
</feature>
<evidence type="ECO:0000313" key="3">
    <source>
        <dbReference type="EMBL" id="CDW78830.1"/>
    </source>
</evidence>
<feature type="compositionally biased region" description="Low complexity" evidence="2">
    <location>
        <begin position="332"/>
        <end position="344"/>
    </location>
</feature>
<dbReference type="EMBL" id="CCKQ01007458">
    <property type="protein sequence ID" value="CDW78830.1"/>
    <property type="molecule type" value="Genomic_DNA"/>
</dbReference>
<keyword evidence="1" id="KW-0175">Coiled coil</keyword>
<feature type="compositionally biased region" description="Basic residues" evidence="2">
    <location>
        <begin position="453"/>
        <end position="463"/>
    </location>
</feature>
<feature type="compositionally biased region" description="Polar residues" evidence="2">
    <location>
        <begin position="247"/>
        <end position="269"/>
    </location>
</feature>
<evidence type="ECO:0000256" key="2">
    <source>
        <dbReference type="SAM" id="MobiDB-lite"/>
    </source>
</evidence>
<feature type="region of interest" description="Disordered" evidence="2">
    <location>
        <begin position="1088"/>
        <end position="1115"/>
    </location>
</feature>
<accession>A0A078A981</accession>
<keyword evidence="4" id="KW-1185">Reference proteome</keyword>
<feature type="region of interest" description="Disordered" evidence="2">
    <location>
        <begin position="445"/>
        <end position="467"/>
    </location>
</feature>
<dbReference type="Proteomes" id="UP000039865">
    <property type="component" value="Unassembled WGS sequence"/>
</dbReference>
<gene>
    <name evidence="3" type="primary">Contig13826.g14752</name>
    <name evidence="3" type="ORF">STYLEM_7814</name>
</gene>
<reference evidence="3 4" key="1">
    <citation type="submission" date="2014-06" db="EMBL/GenBank/DDBJ databases">
        <authorList>
            <person name="Swart Estienne"/>
        </authorList>
    </citation>
    <scope>NUCLEOTIDE SEQUENCE [LARGE SCALE GENOMIC DNA]</scope>
    <source>
        <strain evidence="3 4">130c</strain>
    </source>
</reference>
<feature type="compositionally biased region" description="Polar residues" evidence="2">
    <location>
        <begin position="288"/>
        <end position="300"/>
    </location>
</feature>
<feature type="region of interest" description="Disordered" evidence="2">
    <location>
        <begin position="239"/>
        <end position="359"/>
    </location>
</feature>
<feature type="compositionally biased region" description="Polar residues" evidence="2">
    <location>
        <begin position="348"/>
        <end position="359"/>
    </location>
</feature>
<feature type="region of interest" description="Disordered" evidence="2">
    <location>
        <begin position="1209"/>
        <end position="1238"/>
    </location>
</feature>
<dbReference type="InParanoid" id="A0A078A981"/>
<name>A0A078A981_STYLE</name>
<sequence>MRKIYKYMALMDKSKYLDPKFSDSLEQLSTFLKGHFEMDNNSTITSNLSKFLENKSEISLIITPSKVPLSKNISNFTNQDIVSSSHQNMLHPNQESTPRKDTMFKQAAVLQLNSRNSRTNSQRNKTTTNLNLNTSSFSMRSRDSMQSNILQQQKRKQLNMSNIQAHALEISQSYIDNPLVMTKLEKLVGQKNKLSPIKGSHNNKTTGLIIKLKKRAVHNKSYQDPMRQAVDSRGNIFEKQEEEDDLASSSKRIMKNSNQPLVIDQQESLSMMGKSQKLENSRNESMSRKYTSQPRASTIRRSGDKQNLLPDLMNRGKSNGTQRPRVQRDRQLSLISSRSASSIKSRGETQPNSTTNFVRSKILRQQHQIYGPISQFSNHRNSLTDSKFISSGSGTYQSKYVRNVISLNKRSENNNSSFQKKQSVQEDHQLNGNDLMRTHESIAGSMAKTAPSKSKRKKHHKKNQQGQPLDVYNMIQHSFVSPLRGVTSAAVPTNNMRGVSSSPYVNKKRSDVPHIQSVNNLQKMQHRDYSEDELNRMVSYNQINLDEQERKYYEILESEKMQLKKKENASREIIAEISRKLKQTEKKATEESKLTLEYKKRHDQMKKKLEKAQKEKQENVNQLKSLFVLFTQQRKALELSIQKSKKLEEDNMRFEQRNKNLEEQHKMFYSRIEQLEADRDMLLQKHKRDKDILEQEVEEKRLVLKKYEIEYKEVGNQKLMMKRQLDEYESKIKKLIIEFEEESKKHIRELNEVHEQYRGYKTNAMELEQRIQQYKMDQQKALQGEREAKKEVHRLRLENDEFLERVRFLDQRYNTLIHRMGASQEDLAAIDELMRQSDLYYNQEDDEAQVYQMKNPSKGKQNQYNQNMMQQPQYYQLDQMQVQDYDQEEQKRHHGGDSRLQQRKEEPYLKQQQFMPMVVMDDEGDYGDEMEEDEEEIVQQQPVVYKNQQPINGVISGEQTIEQSENNRNKKTNIEVLDEEHSLQQYQIHNRQDQGDEEEDNQSDSEDLLKKLIENIGGNPALQNEFIKEQFKLGKIKNESDLHEYKNLLNSMAALFYTNHRLNDVTVMFYMWREAALAKQKDRVLQEQQDFEQKKKQQQQLKQKSSAKGKIQPPAGIQIDTELANQEMYQNYQNQNQQDLIDEDSPSEIEKDHKLIKNMMIHIEGDDTNPLKDEDEDMIIDRQARKFLEELKQVGPYSKQILNYSYPPLLYQRGDDEDDDDEEDNHHGQLPDLLDDDDDIQDLIKGGGGGLNNEDLYAKLKNVVKDKEAHQYIEQIDQDGNVYLVEANQYNDYGDEDDMDGQPVLQEGYMDDEEFLNMMEQEAVAGRVRGLQDVLDQQNSTIINSSQNTSLEDNFIVE</sequence>
<feature type="region of interest" description="Disordered" evidence="2">
    <location>
        <begin position="884"/>
        <end position="912"/>
    </location>
</feature>
<evidence type="ECO:0000256" key="1">
    <source>
        <dbReference type="SAM" id="Coils"/>
    </source>
</evidence>
<organism evidence="3 4">
    <name type="scientific">Stylonychia lemnae</name>
    <name type="common">Ciliate</name>
    <dbReference type="NCBI Taxonomy" id="5949"/>
    <lineage>
        <taxon>Eukaryota</taxon>
        <taxon>Sar</taxon>
        <taxon>Alveolata</taxon>
        <taxon>Ciliophora</taxon>
        <taxon>Intramacronucleata</taxon>
        <taxon>Spirotrichea</taxon>
        <taxon>Stichotrichia</taxon>
        <taxon>Sporadotrichida</taxon>
        <taxon>Oxytrichidae</taxon>
        <taxon>Stylonychinae</taxon>
        <taxon>Stylonychia</taxon>
    </lineage>
</organism>
<dbReference type="OMA" id="HELTHPK"/>